<dbReference type="EMBL" id="JAKNAP010000009">
    <property type="protein sequence ID" value="MDE1356585.1"/>
    <property type="molecule type" value="Genomic_DNA"/>
</dbReference>
<sequence length="470" mass="55163">MSANIFAYCFIFALFSLCIVFYIKSSRDKRKLSFFQQRLEREQKKKKFKRLFCEETNLPNINYIQCNLLKMKENSHQLMHVICVGRSADFYKFFDSKTSRKIKIELHNHLSSTLSPSIIGLFEDKYIVLIFEKDSPWTKKQIIEQQQKIKFALPYEKQIHNKTLPFDYSVASMVISSIDKTQDKNNLFRRMAYSVKQSLQSTDGIYIYDESDYKQSLNTRSTIQALHQDIRKGGAQFELFYQPVFYSMNTSKEYLWEILLRWKRTQYGGPGVFMPLLATEPHLHYSLTIMILKKLIEYAANTEEKLPNISINISHADLSMVCFFDDVMEATKETPELRHLIIFETVEYSEVLSQKHTRENLEKLRNAGFRFAIDDFGCGYSNFNLLSKKYFDFIKLDKSLLRKCQDDIVANETLKFMVKLSERINVALIIEGVETSQQLRLLPKKAHIFFQGFLFAKPMKLTNTLVCTSV</sequence>
<dbReference type="SMART" id="SM00052">
    <property type="entry name" value="EAL"/>
    <property type="match status" value="1"/>
</dbReference>
<organism evidence="3 4">
    <name type="scientific">Vibrio aestuarianus</name>
    <dbReference type="NCBI Taxonomy" id="28171"/>
    <lineage>
        <taxon>Bacteria</taxon>
        <taxon>Pseudomonadati</taxon>
        <taxon>Pseudomonadota</taxon>
        <taxon>Gammaproteobacteria</taxon>
        <taxon>Vibrionales</taxon>
        <taxon>Vibrionaceae</taxon>
        <taxon>Vibrio</taxon>
    </lineage>
</organism>
<gene>
    <name evidence="3" type="ORF">L9W73_04565</name>
</gene>
<dbReference type="PROSITE" id="PS50883">
    <property type="entry name" value="EAL"/>
    <property type="match status" value="1"/>
</dbReference>
<dbReference type="Gene3D" id="3.20.20.450">
    <property type="entry name" value="EAL domain"/>
    <property type="match status" value="1"/>
</dbReference>
<comment type="caution">
    <text evidence="3">The sequence shown here is derived from an EMBL/GenBank/DDBJ whole genome shotgun (WGS) entry which is preliminary data.</text>
</comment>
<dbReference type="Pfam" id="PF00563">
    <property type="entry name" value="EAL"/>
    <property type="match status" value="1"/>
</dbReference>
<dbReference type="GO" id="GO:0071111">
    <property type="term" value="F:cyclic-guanylate-specific phosphodiesterase activity"/>
    <property type="evidence" value="ECO:0007669"/>
    <property type="project" value="InterPro"/>
</dbReference>
<dbReference type="RefSeq" id="WP_176312189.1">
    <property type="nucleotide sequence ID" value="NZ_JAKNAP010000009.1"/>
</dbReference>
<dbReference type="InterPro" id="IPR001633">
    <property type="entry name" value="EAL_dom"/>
</dbReference>
<evidence type="ECO:0000313" key="4">
    <source>
        <dbReference type="Proteomes" id="UP001140973"/>
    </source>
</evidence>
<dbReference type="InterPro" id="IPR050706">
    <property type="entry name" value="Cyclic-di-GMP_PDE-like"/>
</dbReference>
<evidence type="ECO:0000259" key="2">
    <source>
        <dbReference type="PROSITE" id="PS50883"/>
    </source>
</evidence>
<feature type="domain" description="EAL" evidence="2">
    <location>
        <begin position="219"/>
        <end position="470"/>
    </location>
</feature>
<dbReference type="SUPFAM" id="SSF141868">
    <property type="entry name" value="EAL domain-like"/>
    <property type="match status" value="1"/>
</dbReference>
<evidence type="ECO:0000256" key="1">
    <source>
        <dbReference type="SAM" id="Phobius"/>
    </source>
</evidence>
<name>A0A9X4J2Y2_9VIBR</name>
<keyword evidence="1" id="KW-0812">Transmembrane</keyword>
<proteinExistence type="predicted"/>
<reference evidence="3" key="1">
    <citation type="submission" date="2022-02" db="EMBL/GenBank/DDBJ databases">
        <title>Emergence and expansion in Europe of a Vibrio aestuarianus clonal complex pathogenic for oysters.</title>
        <authorList>
            <person name="Mesnil A."/>
            <person name="Travers M.-A."/>
        </authorList>
    </citation>
    <scope>NUCLEOTIDE SEQUENCE</scope>
    <source>
        <strain evidence="3">151-ITT-15-cp-1</strain>
    </source>
</reference>
<feature type="transmembrane region" description="Helical" evidence="1">
    <location>
        <begin position="5"/>
        <end position="23"/>
    </location>
</feature>
<keyword evidence="1" id="KW-0472">Membrane</keyword>
<dbReference type="Proteomes" id="UP001140973">
    <property type="component" value="Unassembled WGS sequence"/>
</dbReference>
<keyword evidence="1" id="KW-1133">Transmembrane helix</keyword>
<protein>
    <submittedName>
        <fullName evidence="3">EAL domain-containing protein</fullName>
    </submittedName>
</protein>
<dbReference type="PANTHER" id="PTHR33121:SF79">
    <property type="entry name" value="CYCLIC DI-GMP PHOSPHODIESTERASE PDED-RELATED"/>
    <property type="match status" value="1"/>
</dbReference>
<evidence type="ECO:0000313" key="3">
    <source>
        <dbReference type="EMBL" id="MDE1356585.1"/>
    </source>
</evidence>
<dbReference type="PANTHER" id="PTHR33121">
    <property type="entry name" value="CYCLIC DI-GMP PHOSPHODIESTERASE PDEF"/>
    <property type="match status" value="1"/>
</dbReference>
<dbReference type="InterPro" id="IPR035919">
    <property type="entry name" value="EAL_sf"/>
</dbReference>
<accession>A0A9X4J2Y2</accession>
<dbReference type="CDD" id="cd01948">
    <property type="entry name" value="EAL"/>
    <property type="match status" value="1"/>
</dbReference>
<dbReference type="AlphaFoldDB" id="A0A9X4J2Y2"/>